<dbReference type="eggNOG" id="COG2807">
    <property type="taxonomic scope" value="Bacteria"/>
</dbReference>
<evidence type="ECO:0000259" key="5">
    <source>
        <dbReference type="PROSITE" id="PS50850"/>
    </source>
</evidence>
<dbReference type="SUPFAM" id="SSF103473">
    <property type="entry name" value="MFS general substrate transporter"/>
    <property type="match status" value="1"/>
</dbReference>
<sequence length="419" mass="45123">MPPAQDHARGAHAWFIIVICLLGISSGPAAFCLASIGLFSEPLSREFGWDRTGISLAVSLMMLFTAISLPVIGRFIDRFGVKKVLIPSVALQALCFLVAPLMQSYWQFIAIYIAIGTIAVGSNSVPYMRLLSTWFDRSRGLAIGIAGSGTGLGFAYVPILTEVLVNHFGWRGGYIGLGVILLLVTLPLVAFALRESPSHETDDSEQEAGTDGAVKQVSGYTLREAIFKREFWSLVTIFMALAFVLYGLIPHLVPLLTDRGVSASKAAQLASAFGAAAFAGRLMIGFLVDRHDARVIAFIFFSLSALGIAIFLLPLPFWTLYCAAILLGGSLGAEVDMLAYLTSRYFGLRSFAEVFSVLFSAVMVAMGLGPLAFGVVFDASGSYQSILMLGIPICVFAVIMLLTLRPYSQRRRGGPVSMT</sequence>
<feature type="transmembrane region" description="Helical" evidence="4">
    <location>
        <begin position="318"/>
        <end position="342"/>
    </location>
</feature>
<feature type="transmembrane region" description="Helical" evidence="4">
    <location>
        <begin position="84"/>
        <end position="102"/>
    </location>
</feature>
<keyword evidence="7" id="KW-1185">Reference proteome</keyword>
<evidence type="ECO:0000256" key="3">
    <source>
        <dbReference type="ARBA" id="ARBA00023136"/>
    </source>
</evidence>
<feature type="transmembrane region" description="Helical" evidence="4">
    <location>
        <begin position="108"/>
        <end position="128"/>
    </location>
</feature>
<dbReference type="AlphaFoldDB" id="C5BRV4"/>
<feature type="transmembrane region" description="Helical" evidence="4">
    <location>
        <begin position="52"/>
        <end position="72"/>
    </location>
</feature>
<feature type="domain" description="Major facilitator superfamily (MFS) profile" evidence="5">
    <location>
        <begin position="15"/>
        <end position="409"/>
    </location>
</feature>
<dbReference type="InterPro" id="IPR011701">
    <property type="entry name" value="MFS"/>
</dbReference>
<dbReference type="STRING" id="377629.TERTU_1266"/>
<feature type="transmembrane region" description="Helical" evidence="4">
    <location>
        <begin position="173"/>
        <end position="193"/>
    </location>
</feature>
<evidence type="ECO:0000256" key="4">
    <source>
        <dbReference type="SAM" id="Phobius"/>
    </source>
</evidence>
<accession>C5BRV4</accession>
<dbReference type="Gene3D" id="1.20.1250.20">
    <property type="entry name" value="MFS general substrate transporter like domains"/>
    <property type="match status" value="1"/>
</dbReference>
<gene>
    <name evidence="6" type="ordered locus">TERTU_1266</name>
</gene>
<dbReference type="Proteomes" id="UP000009080">
    <property type="component" value="Chromosome"/>
</dbReference>
<dbReference type="PANTHER" id="PTHR11360">
    <property type="entry name" value="MONOCARBOXYLATE TRANSPORTER"/>
    <property type="match status" value="1"/>
</dbReference>
<feature type="transmembrane region" description="Helical" evidence="4">
    <location>
        <begin position="383"/>
        <end position="404"/>
    </location>
</feature>
<dbReference type="Pfam" id="PF07690">
    <property type="entry name" value="MFS_1"/>
    <property type="match status" value="1"/>
</dbReference>
<organism evidence="6 7">
    <name type="scientific">Teredinibacter turnerae (strain ATCC 39867 / T7901)</name>
    <dbReference type="NCBI Taxonomy" id="377629"/>
    <lineage>
        <taxon>Bacteria</taxon>
        <taxon>Pseudomonadati</taxon>
        <taxon>Pseudomonadota</taxon>
        <taxon>Gammaproteobacteria</taxon>
        <taxon>Cellvibrionales</taxon>
        <taxon>Cellvibrionaceae</taxon>
        <taxon>Teredinibacter</taxon>
    </lineage>
</organism>
<dbReference type="EMBL" id="CP001614">
    <property type="protein sequence ID" value="ACR11033.1"/>
    <property type="molecule type" value="Genomic_DNA"/>
</dbReference>
<feature type="transmembrane region" description="Helical" evidence="4">
    <location>
        <begin position="12"/>
        <end position="40"/>
    </location>
</feature>
<keyword evidence="1 4" id="KW-0812">Transmembrane</keyword>
<dbReference type="HOGENOM" id="CLU_001265_59_9_6"/>
<feature type="transmembrane region" description="Helical" evidence="4">
    <location>
        <begin position="231"/>
        <end position="249"/>
    </location>
</feature>
<dbReference type="PANTHER" id="PTHR11360:SF284">
    <property type="entry name" value="EG:103B4.3 PROTEIN-RELATED"/>
    <property type="match status" value="1"/>
</dbReference>
<feature type="transmembrane region" description="Helical" evidence="4">
    <location>
        <begin position="295"/>
        <end position="312"/>
    </location>
</feature>
<proteinExistence type="predicted"/>
<keyword evidence="2 4" id="KW-1133">Transmembrane helix</keyword>
<keyword evidence="3 4" id="KW-0472">Membrane</keyword>
<reference evidence="6 7" key="1">
    <citation type="journal article" date="2009" name="PLoS ONE">
        <title>The complete genome of Teredinibacter turnerae T7901: an intracellular endosymbiont of marine wood-boring bivalves (shipworms).</title>
        <authorList>
            <person name="Yang J.C."/>
            <person name="Madupu R."/>
            <person name="Durkin A.S."/>
            <person name="Ekborg N.A."/>
            <person name="Pedamallu C.S."/>
            <person name="Hostetler J.B."/>
            <person name="Radune D."/>
            <person name="Toms B.S."/>
            <person name="Henrissat B."/>
            <person name="Coutinho P.M."/>
            <person name="Schwarz S."/>
            <person name="Field L."/>
            <person name="Trindade-Silva A.E."/>
            <person name="Soares C.A.G."/>
            <person name="Elshahawi S."/>
            <person name="Hanora A."/>
            <person name="Schmidt E.W."/>
            <person name="Haygood M.G."/>
            <person name="Posfai J."/>
            <person name="Benner J."/>
            <person name="Madinger C."/>
            <person name="Nove J."/>
            <person name="Anton B."/>
            <person name="Chaudhary K."/>
            <person name="Foster J."/>
            <person name="Holman A."/>
            <person name="Kumar S."/>
            <person name="Lessard P.A."/>
            <person name="Luyten Y.A."/>
            <person name="Slatko B."/>
            <person name="Wood N."/>
            <person name="Wu B."/>
            <person name="Teplitski M."/>
            <person name="Mougous J.D."/>
            <person name="Ward N."/>
            <person name="Eisen J.A."/>
            <person name="Badger J.H."/>
            <person name="Distel D.L."/>
        </authorList>
    </citation>
    <scope>NUCLEOTIDE SEQUENCE [LARGE SCALE GENOMIC DNA]</scope>
    <source>
        <strain evidence="7">ATCC 39867 / T7901</strain>
    </source>
</reference>
<evidence type="ECO:0000313" key="7">
    <source>
        <dbReference type="Proteomes" id="UP000009080"/>
    </source>
</evidence>
<evidence type="ECO:0000256" key="2">
    <source>
        <dbReference type="ARBA" id="ARBA00022989"/>
    </source>
</evidence>
<protein>
    <submittedName>
        <fullName evidence="6">Transporter, major facilitator family</fullName>
    </submittedName>
</protein>
<dbReference type="InterPro" id="IPR050327">
    <property type="entry name" value="Proton-linked_MCT"/>
</dbReference>
<dbReference type="PROSITE" id="PS50850">
    <property type="entry name" value="MFS"/>
    <property type="match status" value="1"/>
</dbReference>
<evidence type="ECO:0000256" key="1">
    <source>
        <dbReference type="ARBA" id="ARBA00022692"/>
    </source>
</evidence>
<evidence type="ECO:0000313" key="6">
    <source>
        <dbReference type="EMBL" id="ACR11033.1"/>
    </source>
</evidence>
<feature type="transmembrane region" description="Helical" evidence="4">
    <location>
        <begin position="140"/>
        <end position="161"/>
    </location>
</feature>
<dbReference type="InterPro" id="IPR036259">
    <property type="entry name" value="MFS_trans_sf"/>
</dbReference>
<dbReference type="GO" id="GO:0022857">
    <property type="term" value="F:transmembrane transporter activity"/>
    <property type="evidence" value="ECO:0007669"/>
    <property type="project" value="InterPro"/>
</dbReference>
<name>C5BRV4_TERTT</name>
<feature type="transmembrane region" description="Helical" evidence="4">
    <location>
        <begin position="269"/>
        <end position="288"/>
    </location>
</feature>
<feature type="transmembrane region" description="Helical" evidence="4">
    <location>
        <begin position="354"/>
        <end position="377"/>
    </location>
</feature>
<dbReference type="KEGG" id="ttu:TERTU_1266"/>
<dbReference type="InterPro" id="IPR020846">
    <property type="entry name" value="MFS_dom"/>
</dbReference>
<dbReference type="CDD" id="cd17355">
    <property type="entry name" value="MFS_YcxA_like"/>
    <property type="match status" value="1"/>
</dbReference>